<keyword evidence="1" id="KW-1133">Transmembrane helix</keyword>
<accession>A0A2I2G983</accession>
<name>A0A2I2G983_9EURO</name>
<proteinExistence type="predicted"/>
<keyword evidence="1" id="KW-0812">Transmembrane</keyword>
<gene>
    <name evidence="2" type="ORF">P170DRAFT_184390</name>
</gene>
<dbReference type="RefSeq" id="XP_024704749.1">
    <property type="nucleotide sequence ID" value="XM_024842682.1"/>
</dbReference>
<dbReference type="AlphaFoldDB" id="A0A2I2G983"/>
<sequence>MLVAFSISCNATSSCFRNDDYDDPTNIYSPAVVLFFFSFLFSLFLFSWERFFFSSFFLSFVRVALM</sequence>
<dbReference type="EMBL" id="MSFO01000004">
    <property type="protein sequence ID" value="PLB49447.1"/>
    <property type="molecule type" value="Genomic_DNA"/>
</dbReference>
<comment type="caution">
    <text evidence="2">The sequence shown here is derived from an EMBL/GenBank/DDBJ whole genome shotgun (WGS) entry which is preliminary data.</text>
</comment>
<protein>
    <submittedName>
        <fullName evidence="2">Uncharacterized protein</fullName>
    </submittedName>
</protein>
<dbReference type="Proteomes" id="UP000234275">
    <property type="component" value="Unassembled WGS sequence"/>
</dbReference>
<reference evidence="2 3" key="1">
    <citation type="submission" date="2016-12" db="EMBL/GenBank/DDBJ databases">
        <title>The genomes of Aspergillus section Nigri reveals drivers in fungal speciation.</title>
        <authorList>
            <consortium name="DOE Joint Genome Institute"/>
            <person name="Vesth T.C."/>
            <person name="Nybo J."/>
            <person name="Theobald S."/>
            <person name="Brandl J."/>
            <person name="Frisvad J.C."/>
            <person name="Nielsen K.F."/>
            <person name="Lyhne E.K."/>
            <person name="Kogle M.E."/>
            <person name="Kuo A."/>
            <person name="Riley R."/>
            <person name="Clum A."/>
            <person name="Nolan M."/>
            <person name="Lipzen A."/>
            <person name="Salamov A."/>
            <person name="Henrissat B."/>
            <person name="Wiebenga A."/>
            <person name="De Vries R.P."/>
            <person name="Grigoriev I.V."/>
            <person name="Mortensen U.H."/>
            <person name="Andersen M.R."/>
            <person name="Baker S.E."/>
        </authorList>
    </citation>
    <scope>NUCLEOTIDE SEQUENCE [LARGE SCALE GENOMIC DNA]</scope>
    <source>
        <strain evidence="2 3">IBT 23096</strain>
    </source>
</reference>
<organism evidence="2 3">
    <name type="scientific">Aspergillus steynii IBT 23096</name>
    <dbReference type="NCBI Taxonomy" id="1392250"/>
    <lineage>
        <taxon>Eukaryota</taxon>
        <taxon>Fungi</taxon>
        <taxon>Dikarya</taxon>
        <taxon>Ascomycota</taxon>
        <taxon>Pezizomycotina</taxon>
        <taxon>Eurotiomycetes</taxon>
        <taxon>Eurotiomycetidae</taxon>
        <taxon>Eurotiales</taxon>
        <taxon>Aspergillaceae</taxon>
        <taxon>Aspergillus</taxon>
        <taxon>Aspergillus subgen. Circumdati</taxon>
    </lineage>
</organism>
<keyword evidence="3" id="KW-1185">Reference proteome</keyword>
<evidence type="ECO:0000313" key="2">
    <source>
        <dbReference type="EMBL" id="PLB49447.1"/>
    </source>
</evidence>
<evidence type="ECO:0000256" key="1">
    <source>
        <dbReference type="SAM" id="Phobius"/>
    </source>
</evidence>
<dbReference type="GeneID" id="36550380"/>
<evidence type="ECO:0000313" key="3">
    <source>
        <dbReference type="Proteomes" id="UP000234275"/>
    </source>
</evidence>
<dbReference type="VEuPathDB" id="FungiDB:P170DRAFT_184390"/>
<feature type="transmembrane region" description="Helical" evidence="1">
    <location>
        <begin position="27"/>
        <end position="48"/>
    </location>
</feature>
<keyword evidence="1" id="KW-0472">Membrane</keyword>